<evidence type="ECO:0000256" key="1">
    <source>
        <dbReference type="ARBA" id="ARBA00004651"/>
    </source>
</evidence>
<dbReference type="AlphaFoldDB" id="A0A6C0FUU1"/>
<accession>A0A6C0FUU1</accession>
<reference evidence="8 9" key="1">
    <citation type="submission" date="2020-01" db="EMBL/GenBank/DDBJ databases">
        <title>Paenibacillus sp. nov., isolated from tomato rhizosphere.</title>
        <authorList>
            <person name="Weon H.-Y."/>
            <person name="Lee S.A."/>
        </authorList>
    </citation>
    <scope>NUCLEOTIDE SEQUENCE [LARGE SCALE GENOMIC DNA]</scope>
    <source>
        <strain evidence="8 9">12200R-189</strain>
    </source>
</reference>
<dbReference type="CDD" id="cd13134">
    <property type="entry name" value="MATE_like_8"/>
    <property type="match status" value="1"/>
</dbReference>
<sequence length="492" mass="53122">MGATATGRTGLRSYSLWSLSWPIFIELFLATLLGTVDTLMVSKVSDDAVAVVGLSNQLFNGLNTLFMTITGGAGILVAQKLGSKKPEEARTIGILAAKVTGCIGLGISALLFLLPDPISRLIQMPEELLPLGRIYISTAGLGLAPFALAVAFSTVIRNTGNTRGPMLTAVGINFLHVVLNYGFIYGAYGFPKMGLHGVAISTLSCRIAMMLILAYMFVNAFERKVGIADIRLRDRKLFKEMLRIGWPLGVNSSCWMLSQMVIFMFLATLGAKELATRTYMNTLESFCFMLGFAIAMAVQIQIAHHFGAKNWTEAYKGAYKALFIGLAVVIFNAGLLVLTGKWFLGFFTDDADIMRMGISLLALNMLLQPGKMMNMGFNSGLNAIGDTRFPMVTSLFSMWIVAVGLSYYFGLHLGGGLVAIYCCMIADEYVRGFLAFFRWRQRKALKRAEQAALKQATPAIAHAHGESQTGTAAASATAAAATAAKPARPVNA</sequence>
<gene>
    <name evidence="8" type="ORF">GXP70_04160</name>
</gene>
<dbReference type="GO" id="GO:0015297">
    <property type="term" value="F:antiporter activity"/>
    <property type="evidence" value="ECO:0007669"/>
    <property type="project" value="InterPro"/>
</dbReference>
<feature type="transmembrane region" description="Helical" evidence="7">
    <location>
        <begin position="91"/>
        <end position="114"/>
    </location>
</feature>
<keyword evidence="3" id="KW-1003">Cell membrane</keyword>
<dbReference type="PIRSF" id="PIRSF006603">
    <property type="entry name" value="DinF"/>
    <property type="match status" value="1"/>
</dbReference>
<dbReference type="InterPro" id="IPR047135">
    <property type="entry name" value="YsiQ"/>
</dbReference>
<comment type="subcellular location">
    <subcellularLocation>
        <location evidence="1">Cell membrane</location>
        <topology evidence="1">Multi-pass membrane protein</topology>
    </subcellularLocation>
</comment>
<evidence type="ECO:0000313" key="8">
    <source>
        <dbReference type="EMBL" id="QHT59241.1"/>
    </source>
</evidence>
<feature type="transmembrane region" description="Helical" evidence="7">
    <location>
        <begin position="353"/>
        <end position="370"/>
    </location>
</feature>
<dbReference type="PANTHER" id="PTHR42925:SF2">
    <property type="entry name" value="NA+ DRIVEN MULTIDRUG EFFLUX PUMP"/>
    <property type="match status" value="1"/>
</dbReference>
<proteinExistence type="predicted"/>
<evidence type="ECO:0000256" key="2">
    <source>
        <dbReference type="ARBA" id="ARBA00022448"/>
    </source>
</evidence>
<evidence type="ECO:0000256" key="6">
    <source>
        <dbReference type="ARBA" id="ARBA00023136"/>
    </source>
</evidence>
<keyword evidence="9" id="KW-1185">Reference proteome</keyword>
<dbReference type="Pfam" id="PF01554">
    <property type="entry name" value="MatE"/>
    <property type="match status" value="2"/>
</dbReference>
<feature type="transmembrane region" description="Helical" evidence="7">
    <location>
        <begin position="21"/>
        <end position="41"/>
    </location>
</feature>
<feature type="transmembrane region" description="Helical" evidence="7">
    <location>
        <begin position="391"/>
        <end position="410"/>
    </location>
</feature>
<dbReference type="EMBL" id="CP048209">
    <property type="protein sequence ID" value="QHT59241.1"/>
    <property type="molecule type" value="Genomic_DNA"/>
</dbReference>
<protein>
    <submittedName>
        <fullName evidence="8">MATE family efflux transporter</fullName>
    </submittedName>
</protein>
<dbReference type="Proteomes" id="UP000476064">
    <property type="component" value="Chromosome"/>
</dbReference>
<feature type="transmembrane region" description="Helical" evidence="7">
    <location>
        <begin position="279"/>
        <end position="300"/>
    </location>
</feature>
<evidence type="ECO:0000256" key="3">
    <source>
        <dbReference type="ARBA" id="ARBA00022475"/>
    </source>
</evidence>
<feature type="transmembrane region" description="Helical" evidence="7">
    <location>
        <begin position="61"/>
        <end position="79"/>
    </location>
</feature>
<dbReference type="GO" id="GO:0005886">
    <property type="term" value="C:plasma membrane"/>
    <property type="evidence" value="ECO:0007669"/>
    <property type="project" value="UniProtKB-SubCell"/>
</dbReference>
<evidence type="ECO:0000256" key="4">
    <source>
        <dbReference type="ARBA" id="ARBA00022692"/>
    </source>
</evidence>
<dbReference type="RefSeq" id="WP_162355308.1">
    <property type="nucleotide sequence ID" value="NZ_CP048209.1"/>
</dbReference>
<dbReference type="KEGG" id="plyc:GXP70_04160"/>
<feature type="transmembrane region" description="Helical" evidence="7">
    <location>
        <begin position="194"/>
        <end position="221"/>
    </location>
</feature>
<dbReference type="PANTHER" id="PTHR42925">
    <property type="entry name" value="MULTIDRUG AND TOXIN EFFLUX PROTEIN MATE FAMILY"/>
    <property type="match status" value="1"/>
</dbReference>
<keyword evidence="4 7" id="KW-0812">Transmembrane</keyword>
<dbReference type="NCBIfam" id="TIGR00797">
    <property type="entry name" value="matE"/>
    <property type="match status" value="1"/>
</dbReference>
<feature type="transmembrane region" description="Helical" evidence="7">
    <location>
        <begin position="321"/>
        <end position="347"/>
    </location>
</feature>
<dbReference type="InterPro" id="IPR048279">
    <property type="entry name" value="MdtK-like"/>
</dbReference>
<feature type="transmembrane region" description="Helical" evidence="7">
    <location>
        <begin position="167"/>
        <end position="188"/>
    </location>
</feature>
<keyword evidence="5 7" id="KW-1133">Transmembrane helix</keyword>
<keyword evidence="6 7" id="KW-0472">Membrane</keyword>
<feature type="transmembrane region" description="Helical" evidence="7">
    <location>
        <begin position="242"/>
        <end position="267"/>
    </location>
</feature>
<evidence type="ECO:0000313" key="9">
    <source>
        <dbReference type="Proteomes" id="UP000476064"/>
    </source>
</evidence>
<name>A0A6C0FUU1_9BACL</name>
<dbReference type="InterPro" id="IPR002528">
    <property type="entry name" value="MATE_fam"/>
</dbReference>
<evidence type="ECO:0000256" key="5">
    <source>
        <dbReference type="ARBA" id="ARBA00022989"/>
    </source>
</evidence>
<evidence type="ECO:0000256" key="7">
    <source>
        <dbReference type="SAM" id="Phobius"/>
    </source>
</evidence>
<keyword evidence="2" id="KW-0813">Transport</keyword>
<dbReference type="GO" id="GO:0042910">
    <property type="term" value="F:xenobiotic transmembrane transporter activity"/>
    <property type="evidence" value="ECO:0007669"/>
    <property type="project" value="InterPro"/>
</dbReference>
<feature type="transmembrane region" description="Helical" evidence="7">
    <location>
        <begin position="416"/>
        <end position="437"/>
    </location>
</feature>
<feature type="transmembrane region" description="Helical" evidence="7">
    <location>
        <begin position="134"/>
        <end position="155"/>
    </location>
</feature>
<organism evidence="8 9">
    <name type="scientific">Paenibacillus lycopersici</name>
    <dbReference type="NCBI Taxonomy" id="2704462"/>
    <lineage>
        <taxon>Bacteria</taxon>
        <taxon>Bacillati</taxon>
        <taxon>Bacillota</taxon>
        <taxon>Bacilli</taxon>
        <taxon>Bacillales</taxon>
        <taxon>Paenibacillaceae</taxon>
        <taxon>Paenibacillus</taxon>
    </lineage>
</organism>